<reference evidence="1 2" key="1">
    <citation type="submission" date="2016-01" db="EMBL/GenBank/DDBJ databases">
        <title>Genome Sequences of Twelve Sporeforming Bacillus Species Isolated from Foods.</title>
        <authorList>
            <person name="Berendsen E.M."/>
            <person name="Wells-Bennik M.H."/>
            <person name="Krawcyk A.O."/>
            <person name="De Jong A."/>
            <person name="Holsappel S."/>
            <person name="Eijlander R.T."/>
            <person name="Kuipers O.P."/>
        </authorList>
    </citation>
    <scope>NUCLEOTIDE SEQUENCE [LARGE SCALE GENOMIC DNA]</scope>
    <source>
        <strain evidence="1 2">B4098</strain>
    </source>
</reference>
<proteinExistence type="predicted"/>
<comment type="caution">
    <text evidence="1">The sequence shown here is derived from an EMBL/GenBank/DDBJ whole genome shotgun (WGS) entry which is preliminary data.</text>
</comment>
<name>A0A150K182_HEYCO</name>
<dbReference type="EMBL" id="LQYG01000042">
    <property type="protein sequence ID" value="KYC62988.1"/>
    <property type="molecule type" value="Genomic_DNA"/>
</dbReference>
<sequence>MGARHPFKCLSSPVSKNQRIINRKKQRNILHRLQVLHKKRAQGFPVPGR</sequence>
<evidence type="ECO:0000313" key="1">
    <source>
        <dbReference type="EMBL" id="KYC62988.1"/>
    </source>
</evidence>
<dbReference type="Proteomes" id="UP000075288">
    <property type="component" value="Unassembled WGS sequence"/>
</dbReference>
<gene>
    <name evidence="1" type="ORF">B4098_0393</name>
</gene>
<evidence type="ECO:0000313" key="2">
    <source>
        <dbReference type="Proteomes" id="UP000075288"/>
    </source>
</evidence>
<dbReference type="AlphaFoldDB" id="A0A150K182"/>
<accession>A0A150K182</accession>
<organism evidence="1 2">
    <name type="scientific">Heyndrickxia coagulans</name>
    <name type="common">Weizmannia coagulans</name>
    <dbReference type="NCBI Taxonomy" id="1398"/>
    <lineage>
        <taxon>Bacteria</taxon>
        <taxon>Bacillati</taxon>
        <taxon>Bacillota</taxon>
        <taxon>Bacilli</taxon>
        <taxon>Bacillales</taxon>
        <taxon>Bacillaceae</taxon>
        <taxon>Heyndrickxia</taxon>
    </lineage>
</organism>
<protein>
    <submittedName>
        <fullName evidence="1">Uncharacterized protein</fullName>
    </submittedName>
</protein>